<comment type="caution">
    <text evidence="1">The sequence shown here is derived from an EMBL/GenBank/DDBJ whole genome shotgun (WGS) entry which is preliminary data.</text>
</comment>
<dbReference type="RefSeq" id="WP_150032373.1">
    <property type="nucleotide sequence ID" value="NZ_VWSH01000002.1"/>
</dbReference>
<evidence type="ECO:0000313" key="1">
    <source>
        <dbReference type="EMBL" id="KAA5534694.1"/>
    </source>
</evidence>
<dbReference type="AlphaFoldDB" id="A0A5M6CHQ0"/>
<gene>
    <name evidence="1" type="ORF">F0919_08760</name>
</gene>
<organism evidence="1 2">
    <name type="scientific">Taibaiella lutea</name>
    <dbReference type="NCBI Taxonomy" id="2608001"/>
    <lineage>
        <taxon>Bacteria</taxon>
        <taxon>Pseudomonadati</taxon>
        <taxon>Bacteroidota</taxon>
        <taxon>Chitinophagia</taxon>
        <taxon>Chitinophagales</taxon>
        <taxon>Chitinophagaceae</taxon>
        <taxon>Taibaiella</taxon>
    </lineage>
</organism>
<dbReference type="PROSITE" id="PS51257">
    <property type="entry name" value="PROKAR_LIPOPROTEIN"/>
    <property type="match status" value="1"/>
</dbReference>
<accession>A0A5M6CHQ0</accession>
<proteinExistence type="predicted"/>
<dbReference type="Proteomes" id="UP000323632">
    <property type="component" value="Unassembled WGS sequence"/>
</dbReference>
<protein>
    <submittedName>
        <fullName evidence="1">Uncharacterized protein</fullName>
    </submittedName>
</protein>
<sequence>MKRILFLLLVSVIIITACQKKPYNYFPPEPQIYYKGIKPDTVNFSDTAAYVRIILEFNDGDGDLGTDQQELKNRIYIKDSRDTTAGDSTFTYPFPYVSANMRPDNGSLQGSIFINLGREYFARILPDSFHLAMGKDTLTYNVYIKDDKEHKSNVIKTDPIYLSF</sequence>
<reference evidence="1 2" key="1">
    <citation type="submission" date="2019-09" db="EMBL/GenBank/DDBJ databases">
        <title>Genome sequence and assembly of Taibaiella sp.</title>
        <authorList>
            <person name="Chhetri G."/>
        </authorList>
    </citation>
    <scope>NUCLEOTIDE SEQUENCE [LARGE SCALE GENOMIC DNA]</scope>
    <source>
        <strain evidence="1 2">KVB11</strain>
    </source>
</reference>
<keyword evidence="2" id="KW-1185">Reference proteome</keyword>
<name>A0A5M6CHQ0_9BACT</name>
<evidence type="ECO:0000313" key="2">
    <source>
        <dbReference type="Proteomes" id="UP000323632"/>
    </source>
</evidence>
<dbReference type="EMBL" id="VWSH01000002">
    <property type="protein sequence ID" value="KAA5534694.1"/>
    <property type="molecule type" value="Genomic_DNA"/>
</dbReference>